<feature type="transmembrane region" description="Helical" evidence="5">
    <location>
        <begin position="183"/>
        <end position="204"/>
    </location>
</feature>
<dbReference type="InterPro" id="IPR038770">
    <property type="entry name" value="Na+/solute_symporter_sf"/>
</dbReference>
<keyword evidence="4 5" id="KW-0472">Membrane</keyword>
<feature type="transmembrane region" description="Helical" evidence="5">
    <location>
        <begin position="216"/>
        <end position="237"/>
    </location>
</feature>
<accession>A0A9D9IY69</accession>
<dbReference type="Gene3D" id="1.20.1530.20">
    <property type="match status" value="1"/>
</dbReference>
<organism evidence="6 7">
    <name type="scientific">Candidatus Cryptobacteroides avistercoris</name>
    <dbReference type="NCBI Taxonomy" id="2840758"/>
    <lineage>
        <taxon>Bacteria</taxon>
        <taxon>Pseudomonadati</taxon>
        <taxon>Bacteroidota</taxon>
        <taxon>Bacteroidia</taxon>
        <taxon>Bacteroidales</taxon>
        <taxon>Candidatus Cryptobacteroides</taxon>
    </lineage>
</organism>
<reference evidence="6" key="2">
    <citation type="journal article" date="2021" name="PeerJ">
        <title>Extensive microbial diversity within the chicken gut microbiome revealed by metagenomics and culture.</title>
        <authorList>
            <person name="Gilroy R."/>
            <person name="Ravi A."/>
            <person name="Getino M."/>
            <person name="Pursley I."/>
            <person name="Horton D.L."/>
            <person name="Alikhan N.F."/>
            <person name="Baker D."/>
            <person name="Gharbi K."/>
            <person name="Hall N."/>
            <person name="Watson M."/>
            <person name="Adriaenssens E.M."/>
            <person name="Foster-Nyarko E."/>
            <person name="Jarju S."/>
            <person name="Secka A."/>
            <person name="Antonio M."/>
            <person name="Oren A."/>
            <person name="Chaudhuri R.R."/>
            <person name="La Ragione R."/>
            <person name="Hildebrand F."/>
            <person name="Pallen M.J."/>
        </authorList>
    </citation>
    <scope>NUCLEOTIDE SEQUENCE</scope>
    <source>
        <strain evidence="6">B3-1481</strain>
    </source>
</reference>
<feature type="transmembrane region" description="Helical" evidence="5">
    <location>
        <begin position="57"/>
        <end position="78"/>
    </location>
</feature>
<comment type="subcellular location">
    <subcellularLocation>
        <location evidence="1">Membrane</location>
        <topology evidence="1">Multi-pass membrane protein</topology>
    </subcellularLocation>
</comment>
<evidence type="ECO:0000256" key="1">
    <source>
        <dbReference type="ARBA" id="ARBA00004141"/>
    </source>
</evidence>
<dbReference type="AlphaFoldDB" id="A0A9D9IY69"/>
<dbReference type="GO" id="GO:0016020">
    <property type="term" value="C:membrane"/>
    <property type="evidence" value="ECO:0007669"/>
    <property type="project" value="UniProtKB-SubCell"/>
</dbReference>
<dbReference type="EMBL" id="JADILW010000057">
    <property type="protein sequence ID" value="MBO8480205.1"/>
    <property type="molecule type" value="Genomic_DNA"/>
</dbReference>
<evidence type="ECO:0000256" key="5">
    <source>
        <dbReference type="SAM" id="Phobius"/>
    </source>
</evidence>
<protein>
    <submittedName>
        <fullName evidence="6">Transporter</fullName>
    </submittedName>
</protein>
<evidence type="ECO:0000256" key="4">
    <source>
        <dbReference type="ARBA" id="ARBA00023136"/>
    </source>
</evidence>
<dbReference type="InterPro" id="IPR002657">
    <property type="entry name" value="BilAc:Na_symport/Acr3"/>
</dbReference>
<comment type="caution">
    <text evidence="6">The sequence shown here is derived from an EMBL/GenBank/DDBJ whole genome shotgun (WGS) entry which is preliminary data.</text>
</comment>
<evidence type="ECO:0000256" key="2">
    <source>
        <dbReference type="ARBA" id="ARBA00022692"/>
    </source>
</evidence>
<dbReference type="Pfam" id="PF01758">
    <property type="entry name" value="SBF"/>
    <property type="match status" value="1"/>
</dbReference>
<reference evidence="6" key="1">
    <citation type="submission" date="2020-10" db="EMBL/GenBank/DDBJ databases">
        <authorList>
            <person name="Gilroy R."/>
        </authorList>
    </citation>
    <scope>NUCLEOTIDE SEQUENCE</scope>
    <source>
        <strain evidence="6">B3-1481</strain>
    </source>
</reference>
<proteinExistence type="predicted"/>
<feature type="transmembrane region" description="Helical" evidence="5">
    <location>
        <begin position="258"/>
        <end position="284"/>
    </location>
</feature>
<dbReference type="Proteomes" id="UP000823769">
    <property type="component" value="Unassembled WGS sequence"/>
</dbReference>
<feature type="transmembrane region" description="Helical" evidence="5">
    <location>
        <begin position="117"/>
        <end position="139"/>
    </location>
</feature>
<evidence type="ECO:0000256" key="3">
    <source>
        <dbReference type="ARBA" id="ARBA00022989"/>
    </source>
</evidence>
<name>A0A9D9IY69_9BACT</name>
<gene>
    <name evidence="6" type="ORF">IAB76_03725</name>
</gene>
<keyword evidence="3 5" id="KW-1133">Transmembrane helix</keyword>
<evidence type="ECO:0000313" key="6">
    <source>
        <dbReference type="EMBL" id="MBO8480205.1"/>
    </source>
</evidence>
<evidence type="ECO:0000313" key="7">
    <source>
        <dbReference type="Proteomes" id="UP000823769"/>
    </source>
</evidence>
<sequence>MLAGVFAYLLYMEIPALHPAGPVLEKIVGFVQPLLIMVMLFLSFCKIEPHQMRPHKWMLWLLLVQCGAFAGLALLLAFVPELPLRDAFEAAMLCMICPTATACAVVTGKLGGNMAGAVTYTVLINCAVALVVPVVVPMVHPAAGVSFHSSFLTILGKVFPMLVLPCIAAWLVRYLLPAFHRWLLRYAGVSFYLWAVSLSLAILMSTRSLVHNDSGLIVLLEVGVASLLCCVLQFWLGKVIGARYGSRVTAGQALGQKNTVFGIWMGYTFLTPVVSVAGGFYSIWHNCYNTWQMYRKRKADEARAAGKVDA</sequence>
<feature type="transmembrane region" description="Helical" evidence="5">
    <location>
        <begin position="90"/>
        <end position="110"/>
    </location>
</feature>
<keyword evidence="2 5" id="KW-0812">Transmembrane</keyword>
<feature type="transmembrane region" description="Helical" evidence="5">
    <location>
        <begin position="27"/>
        <end position="45"/>
    </location>
</feature>
<feature type="transmembrane region" description="Helical" evidence="5">
    <location>
        <begin position="151"/>
        <end position="176"/>
    </location>
</feature>